<accession>A0A7X6K397</accession>
<feature type="region of interest" description="Disordered" evidence="1">
    <location>
        <begin position="1"/>
        <end position="94"/>
    </location>
</feature>
<keyword evidence="3" id="KW-1185">Reference proteome</keyword>
<evidence type="ECO:0000313" key="2">
    <source>
        <dbReference type="EMBL" id="NKX53275.1"/>
    </source>
</evidence>
<dbReference type="Pfam" id="PF18986">
    <property type="entry name" value="DUF5719"/>
    <property type="match status" value="1"/>
</dbReference>
<dbReference type="InterPro" id="IPR043777">
    <property type="entry name" value="DUF5719"/>
</dbReference>
<comment type="caution">
    <text evidence="2">The sequence shown here is derived from an EMBL/GenBank/DDBJ whole genome shotgun (WGS) entry which is preliminary data.</text>
</comment>
<gene>
    <name evidence="2" type="ORF">HGG74_01725</name>
</gene>
<protein>
    <submittedName>
        <fullName evidence="2">Copper resistance protein CopC</fullName>
    </submittedName>
</protein>
<evidence type="ECO:0000313" key="3">
    <source>
        <dbReference type="Proteomes" id="UP000544090"/>
    </source>
</evidence>
<name>A0A7X6K397_9MICC</name>
<reference evidence="2 3" key="1">
    <citation type="submission" date="2020-04" db="EMBL/GenBank/DDBJ databases">
        <title>Arthrobacter sp. nov.</title>
        <authorList>
            <person name="Liu S."/>
        </authorList>
    </citation>
    <scope>NUCLEOTIDE SEQUENCE [LARGE SCALE GENOMIC DNA]</scope>
    <source>
        <strain evidence="2 3">E918</strain>
    </source>
</reference>
<sequence length="620" mass="60899">MTDKPADPQPGAGTAAPGPEASLPAAGPEAAGSNGRRAARKEGRSGLPWKRRKARPAGPHPGHRRAPGSATAPPDVRAAAPAAAPGAGARTAGGSALRRPLGIAAGAGLLAVAAAAAAAGSMTGTGSAAAEVPAVSAAVAAGNFTGVCPEPLKLLDSAADQTDPEFSPVSDSARTRARAVVVSDLGGRVPGSRLAVLGSRKPLVTIARSSGTAAEEARGSSEDGQTKLLAAVVPAQRLTAPTVLTVQPVAGRQALAGAAMTYSAADGDLRGLAAANCTAPANDFWVLGAATTVGAAAVLNLHNPTQTAATVDLELLGSDGPVQAAGARGLLLAPGESRSIVLGGLAAKQDALAVHVSTSGGAVSGTIQQSILRGLTPGGVELLTPSAGPSLQQVVTGVQIQAEELSRTLRGQRGYGSSSPALDVVVPGGQDASLQVRVFGEDGEVRLPGGGDLTAAAGSVTRVPLESLPAGTYTVQVTSDVSVVAAARLSRGTGRGEPVDLGWSPAVSRLGSEHLAIVPGGTQSRLVFAAPAKTAEVKLVPVDRDGNLGKERVVKVPAGTTVTVDPQARGADPAAVMVGATGDAVYGAQVLSGPDGPGIAVLPVPDGGQGRQSVPVHLGY</sequence>
<feature type="compositionally biased region" description="Basic residues" evidence="1">
    <location>
        <begin position="49"/>
        <end position="66"/>
    </location>
</feature>
<proteinExistence type="predicted"/>
<evidence type="ECO:0000256" key="1">
    <source>
        <dbReference type="SAM" id="MobiDB-lite"/>
    </source>
</evidence>
<dbReference type="AlphaFoldDB" id="A0A7X6K397"/>
<dbReference type="EMBL" id="JAAZSQ010000001">
    <property type="protein sequence ID" value="NKX53275.1"/>
    <property type="molecule type" value="Genomic_DNA"/>
</dbReference>
<feature type="compositionally biased region" description="Low complexity" evidence="1">
    <location>
        <begin position="9"/>
        <end position="21"/>
    </location>
</feature>
<feature type="compositionally biased region" description="Low complexity" evidence="1">
    <location>
        <begin position="70"/>
        <end position="94"/>
    </location>
</feature>
<dbReference type="RefSeq" id="WP_168484598.1">
    <property type="nucleotide sequence ID" value="NZ_JAAZSQ010000001.1"/>
</dbReference>
<organism evidence="2 3">
    <name type="scientific">Arthrobacter mobilis</name>
    <dbReference type="NCBI Taxonomy" id="2724944"/>
    <lineage>
        <taxon>Bacteria</taxon>
        <taxon>Bacillati</taxon>
        <taxon>Actinomycetota</taxon>
        <taxon>Actinomycetes</taxon>
        <taxon>Micrococcales</taxon>
        <taxon>Micrococcaceae</taxon>
        <taxon>Arthrobacter</taxon>
    </lineage>
</organism>
<dbReference type="Proteomes" id="UP000544090">
    <property type="component" value="Unassembled WGS sequence"/>
</dbReference>